<gene>
    <name evidence="6" type="primary">TIF32</name>
    <name evidence="9" type="ORF">RDB_LOCUS72506</name>
</gene>
<dbReference type="GO" id="GO:0071541">
    <property type="term" value="C:eukaryotic translation initiation factor 3 complex, eIF3m"/>
    <property type="evidence" value="ECO:0007669"/>
    <property type="project" value="TreeGrafter"/>
</dbReference>
<dbReference type="InterPro" id="IPR000717">
    <property type="entry name" value="PCI_dom"/>
</dbReference>
<feature type="compositionally biased region" description="Basic and acidic residues" evidence="7">
    <location>
        <begin position="849"/>
        <end position="860"/>
    </location>
</feature>
<keyword evidence="3 6" id="KW-0396">Initiation factor</keyword>
<dbReference type="Gene3D" id="4.10.860.10">
    <property type="entry name" value="UVR domain"/>
    <property type="match status" value="1"/>
</dbReference>
<evidence type="ECO:0000313" key="10">
    <source>
        <dbReference type="Proteomes" id="UP000663850"/>
    </source>
</evidence>
<comment type="similarity">
    <text evidence="6">Belongs to the eIF-3 subunit A family.</text>
</comment>
<feature type="compositionally biased region" description="Polar residues" evidence="7">
    <location>
        <begin position="957"/>
        <end position="985"/>
    </location>
</feature>
<feature type="region of interest" description="Disordered" evidence="7">
    <location>
        <begin position="755"/>
        <end position="825"/>
    </location>
</feature>
<name>A0A8H3CBU8_9AGAM</name>
<dbReference type="GO" id="GO:0003743">
    <property type="term" value="F:translation initiation factor activity"/>
    <property type="evidence" value="ECO:0007669"/>
    <property type="project" value="UniProtKB-UniRule"/>
</dbReference>
<dbReference type="GO" id="GO:0033290">
    <property type="term" value="C:eukaryotic 48S preinitiation complex"/>
    <property type="evidence" value="ECO:0007669"/>
    <property type="project" value="UniProtKB-UniRule"/>
</dbReference>
<keyword evidence="5 6" id="KW-0648">Protein biosynthesis</keyword>
<evidence type="ECO:0000256" key="4">
    <source>
        <dbReference type="ARBA" id="ARBA00022884"/>
    </source>
</evidence>
<feature type="region of interest" description="Disordered" evidence="7">
    <location>
        <begin position="849"/>
        <end position="1005"/>
    </location>
</feature>
<feature type="compositionally biased region" description="Low complexity" evidence="7">
    <location>
        <begin position="883"/>
        <end position="897"/>
    </location>
</feature>
<evidence type="ECO:0000256" key="7">
    <source>
        <dbReference type="SAM" id="MobiDB-lite"/>
    </source>
</evidence>
<protein>
    <recommendedName>
        <fullName evidence="6">Eukaryotic translation initiation factor 3 subunit A</fullName>
        <shortName evidence="6">eIF3a</shortName>
    </recommendedName>
    <alternativeName>
        <fullName evidence="6">Eukaryotic translation initiation factor 3 110 kDa subunit homolog</fullName>
        <shortName evidence="6">eIF3 p110</shortName>
    </alternativeName>
    <alternativeName>
        <fullName evidence="6">Translation initiation factor eIF3, p110 subunit homolog</fullName>
    </alternativeName>
</protein>
<comment type="subcellular location">
    <subcellularLocation>
        <location evidence="1 6">Cytoplasm</location>
    </subcellularLocation>
</comment>
<dbReference type="InterPro" id="IPR054711">
    <property type="entry name" value="eIF3a_PCI_TPR-like"/>
</dbReference>
<dbReference type="EMBL" id="CAJMWZ010003809">
    <property type="protein sequence ID" value="CAE6479052.1"/>
    <property type="molecule type" value="Genomic_DNA"/>
</dbReference>
<dbReference type="GO" id="GO:0071540">
    <property type="term" value="C:eukaryotic translation initiation factor 3 complex, eIF3e"/>
    <property type="evidence" value="ECO:0007669"/>
    <property type="project" value="TreeGrafter"/>
</dbReference>
<comment type="function">
    <text evidence="6">RNA-binding component of the eukaryotic translation initiation factor 3 (eIF-3) complex, which is involved in protein synthesis of a specialized repertoire of mRNAs and, together with other initiation factors, stimulates binding of mRNA and methionyl-tRNAi to the 40S ribosome. The eIF-3 complex specifically targets and initiates translation of a subset of mRNAs involved in cell proliferation.</text>
</comment>
<accession>A0A8H3CBU8</accession>
<evidence type="ECO:0000256" key="3">
    <source>
        <dbReference type="ARBA" id="ARBA00022540"/>
    </source>
</evidence>
<organism evidence="9 10">
    <name type="scientific">Rhizoctonia solani</name>
    <dbReference type="NCBI Taxonomy" id="456999"/>
    <lineage>
        <taxon>Eukaryota</taxon>
        <taxon>Fungi</taxon>
        <taxon>Dikarya</taxon>
        <taxon>Basidiomycota</taxon>
        <taxon>Agaricomycotina</taxon>
        <taxon>Agaricomycetes</taxon>
        <taxon>Cantharellales</taxon>
        <taxon>Ceratobasidiaceae</taxon>
        <taxon>Rhizoctonia</taxon>
    </lineage>
</organism>
<feature type="domain" description="PCI" evidence="8">
    <location>
        <begin position="315"/>
        <end position="505"/>
    </location>
</feature>
<evidence type="ECO:0000256" key="6">
    <source>
        <dbReference type="HAMAP-Rule" id="MF_03000"/>
    </source>
</evidence>
<dbReference type="PANTHER" id="PTHR14005:SF0">
    <property type="entry name" value="EUKARYOTIC TRANSLATION INITIATION FACTOR 3 SUBUNIT A"/>
    <property type="match status" value="1"/>
</dbReference>
<comment type="subunit">
    <text evidence="6">Component of the eukaryotic translation initiation factor 3 (eIF-3) complex.</text>
</comment>
<keyword evidence="2 6" id="KW-0963">Cytoplasm</keyword>
<dbReference type="GO" id="GO:0001732">
    <property type="term" value="P:formation of cytoplasmic translation initiation complex"/>
    <property type="evidence" value="ECO:0007669"/>
    <property type="project" value="UniProtKB-UniRule"/>
</dbReference>
<dbReference type="Gene3D" id="1.25.40.860">
    <property type="match status" value="2"/>
</dbReference>
<sequence length="1005" mass="111477">MAPYTKPEAVLKQAEGLISVGQQSAALQSLTEMFSSKRFRSTPLTSLEPIVLRFLELCVDLRKGRTAKEGLMQYKNIAQNTSVASIETVVKKFIQLADTKVQEAQAKADQLVAVDDVDDLEATETPENVLLSAVSGDQNKDRTDRALVTPWLKFLWESYRTALETLKNNARLEGIYQQIAAQAFKFCLKHTRKVEFRRLCETLRLHLANVAKYPYSINLADPDTLQRHLDTRFAQLNTSVELELWQEAFRSVEDIHNLLTMAKKAPRPAMMANYYEKLTKIFLTSGNALFHAAAWARYYSVLRVAGGGGKTEEEMSRLAGQVLVSALAVPVGVESEEESAASRRNNTRLTALLGLSKPPTRSGLLKDALARNTLKLSPASVRSLHNLLEVTFQPLTLCASVAPIVAQLAQDPSYAPYLPLVHRAVLSRLFTQLSEVYSSVRISHIYELVAPLNANITPETPGLGSETPYTPERIELFVVGCAKRGELRVLVEHIEGNVTFVEDALPRTRVSELAHALHTSLLKVAPPPSAAESAAERFAALVQGAQEDRRRLLIQRAVVARRRELASELQVRREREEASRRADTARRERLEEEHRAQQERREKEKARVQKEIENVRKEEARKLAEQLKARGNLKVNDVELEEMDTTKLIQLQVSQIDREKKELNDKQRIIAKRIDHLERALRKAEIPLLEQDYERQQADDKAAYEAAKAATIANAEQAHREAIETKQRLSRLMEDYNDLRRKIAGQREVELQKKKAEAKEKIDKAKATRRDKVLKEREEARLAEEALKKEEERRAAEEARLEEARRAEEEAKRAEEEAVSAAAAAKREALLEAKRKEQEAALAKLKYEEEAEKRRQERRAQPAATASPRPNGADPSGGVWRRSTAAASTPPSGGASPAPAPPAGKWVPPARRAAAAAEAPAPARTASPGSSSPAAAPASGTWRARDAARASTTASSGSPNPSSTPQPEQASTPAAENDGFQTVPSQAKWRPSRGRGSGFGSAGRS</sequence>
<keyword evidence="4 6" id="KW-0694">RNA-binding</keyword>
<dbReference type="GO" id="GO:0002188">
    <property type="term" value="P:translation reinitiation"/>
    <property type="evidence" value="ECO:0007669"/>
    <property type="project" value="TreeGrafter"/>
</dbReference>
<dbReference type="GO" id="GO:0016282">
    <property type="term" value="C:eukaryotic 43S preinitiation complex"/>
    <property type="evidence" value="ECO:0007669"/>
    <property type="project" value="UniProtKB-UniRule"/>
</dbReference>
<dbReference type="GO" id="GO:0003729">
    <property type="term" value="F:mRNA binding"/>
    <property type="evidence" value="ECO:0007669"/>
    <property type="project" value="TreeGrafter"/>
</dbReference>
<evidence type="ECO:0000259" key="8">
    <source>
        <dbReference type="PROSITE" id="PS50250"/>
    </source>
</evidence>
<reference evidence="9" key="1">
    <citation type="submission" date="2021-01" db="EMBL/GenBank/DDBJ databases">
        <authorList>
            <person name="Kaushik A."/>
        </authorList>
    </citation>
    <scope>NUCLEOTIDE SEQUENCE</scope>
    <source>
        <strain evidence="9">Type strain: AG8-Rh-89/</strain>
    </source>
</reference>
<dbReference type="AlphaFoldDB" id="A0A8H3CBU8"/>
<evidence type="ECO:0000313" key="9">
    <source>
        <dbReference type="EMBL" id="CAE6479052.1"/>
    </source>
</evidence>
<dbReference type="GO" id="GO:0043614">
    <property type="term" value="C:multi-eIF complex"/>
    <property type="evidence" value="ECO:0007669"/>
    <property type="project" value="TreeGrafter"/>
</dbReference>
<evidence type="ECO:0000256" key="5">
    <source>
        <dbReference type="ARBA" id="ARBA00022917"/>
    </source>
</evidence>
<evidence type="ECO:0000256" key="2">
    <source>
        <dbReference type="ARBA" id="ARBA00022490"/>
    </source>
</evidence>
<dbReference type="FunFam" id="4.10.860.10:FF:000001">
    <property type="entry name" value="Eukaryotic translation initiation factor 3 subunit A"/>
    <property type="match status" value="1"/>
</dbReference>
<feature type="compositionally biased region" description="Gly residues" evidence="7">
    <location>
        <begin position="995"/>
        <end position="1005"/>
    </location>
</feature>
<feature type="compositionally biased region" description="Basic and acidic residues" evidence="7">
    <location>
        <begin position="755"/>
        <end position="816"/>
    </location>
</feature>
<comment type="caution">
    <text evidence="9">The sequence shown here is derived from an EMBL/GenBank/DDBJ whole genome shotgun (WGS) entry which is preliminary data.</text>
</comment>
<dbReference type="HAMAP" id="MF_03000">
    <property type="entry name" value="eIF3a"/>
    <property type="match status" value="1"/>
</dbReference>
<dbReference type="Proteomes" id="UP000663850">
    <property type="component" value="Unassembled WGS sequence"/>
</dbReference>
<evidence type="ECO:0000256" key="1">
    <source>
        <dbReference type="ARBA" id="ARBA00004496"/>
    </source>
</evidence>
<feature type="compositionally biased region" description="Low complexity" evidence="7">
    <location>
        <begin position="908"/>
        <end position="942"/>
    </location>
</feature>
<proteinExistence type="inferred from homology"/>
<dbReference type="PROSITE" id="PS50250">
    <property type="entry name" value="PCI"/>
    <property type="match status" value="1"/>
</dbReference>
<dbReference type="Pfam" id="PF22591">
    <property type="entry name" value="eIF3a_PCI_TPR-like"/>
    <property type="match status" value="1"/>
</dbReference>
<dbReference type="InterPro" id="IPR027512">
    <property type="entry name" value="EIF3A"/>
</dbReference>
<dbReference type="PANTHER" id="PTHR14005">
    <property type="entry name" value="EUKARYOTIC TRANSLATION INITIATION FACTOR 3, THETA SUBUNIT"/>
    <property type="match status" value="1"/>
</dbReference>
<feature type="region of interest" description="Disordered" evidence="7">
    <location>
        <begin position="572"/>
        <end position="606"/>
    </location>
</feature>